<accession>A0ACC0GPX4</accession>
<sequence>MDSLSRTNNSFTETRFEYDPKVDLKAFYESKAGVKGLVDAGVVKIPKIFIRPSNDPPETPNSRLTNLQVLIIDLGGIDGRDRHDEIVNEIRGAFEEWGFFQVVNHGIPFVHYCPPGKKKMVVTSNREAIQTQIEPEYDRRSELKAFDDSKAGVKGLLDAEVTKIPRIFIHDKSMLPDIHKSSSIISQFSVPIIDFEGINKGAAQHGEIIDKVREACEGWGFFQVVNHGIPISIMDDMIDGVRRFHKQDIEPPDPEELPVVCRHRYNDRVLKVHDEIGLTLLELLLEALGLNLDHLKDMDCAEGLCVLGHYYPACPEPELTLGTGDHTDSGFFIVLLQDNMGGLQILHENQWVDVPPSAWSSGSKHCRSIAGKPIHITL</sequence>
<organism evidence="1 2">
    <name type="scientific">Camellia lanceoleosa</name>
    <dbReference type="NCBI Taxonomy" id="1840588"/>
    <lineage>
        <taxon>Eukaryota</taxon>
        <taxon>Viridiplantae</taxon>
        <taxon>Streptophyta</taxon>
        <taxon>Embryophyta</taxon>
        <taxon>Tracheophyta</taxon>
        <taxon>Spermatophyta</taxon>
        <taxon>Magnoliopsida</taxon>
        <taxon>eudicotyledons</taxon>
        <taxon>Gunneridae</taxon>
        <taxon>Pentapetalae</taxon>
        <taxon>asterids</taxon>
        <taxon>Ericales</taxon>
        <taxon>Theaceae</taxon>
        <taxon>Camellia</taxon>
    </lineage>
</organism>
<dbReference type="EMBL" id="CM045766">
    <property type="protein sequence ID" value="KAI8002532.1"/>
    <property type="molecule type" value="Genomic_DNA"/>
</dbReference>
<evidence type="ECO:0000313" key="2">
    <source>
        <dbReference type="Proteomes" id="UP001060215"/>
    </source>
</evidence>
<protein>
    <submittedName>
        <fullName evidence="1">Deacetoxyvindoline 4-hydroxylase</fullName>
    </submittedName>
</protein>
<keyword evidence="2" id="KW-1185">Reference proteome</keyword>
<name>A0ACC0GPX4_9ERIC</name>
<evidence type="ECO:0000313" key="1">
    <source>
        <dbReference type="EMBL" id="KAI8002532.1"/>
    </source>
</evidence>
<comment type="caution">
    <text evidence="1">The sequence shown here is derived from an EMBL/GenBank/DDBJ whole genome shotgun (WGS) entry which is preliminary data.</text>
</comment>
<reference evidence="1 2" key="1">
    <citation type="journal article" date="2022" name="Plant J.">
        <title>Chromosome-level genome of Camellia lanceoleosa provides a valuable resource for understanding genome evolution and self-incompatibility.</title>
        <authorList>
            <person name="Gong W."/>
            <person name="Xiao S."/>
            <person name="Wang L."/>
            <person name="Liao Z."/>
            <person name="Chang Y."/>
            <person name="Mo W."/>
            <person name="Hu G."/>
            <person name="Li W."/>
            <person name="Zhao G."/>
            <person name="Zhu H."/>
            <person name="Hu X."/>
            <person name="Ji K."/>
            <person name="Xiang X."/>
            <person name="Song Q."/>
            <person name="Yuan D."/>
            <person name="Jin S."/>
            <person name="Zhang L."/>
        </authorList>
    </citation>
    <scope>NUCLEOTIDE SEQUENCE [LARGE SCALE GENOMIC DNA]</scope>
    <source>
        <strain evidence="1">SQ_2022a</strain>
    </source>
</reference>
<dbReference type="Proteomes" id="UP001060215">
    <property type="component" value="Chromosome 9"/>
</dbReference>
<gene>
    <name evidence="1" type="ORF">LOK49_LG08G02756</name>
</gene>
<proteinExistence type="predicted"/>